<feature type="repeat" description="PPR" evidence="3">
    <location>
        <begin position="461"/>
        <end position="496"/>
    </location>
</feature>
<reference evidence="4 5" key="1">
    <citation type="submission" date="2018-06" db="EMBL/GenBank/DDBJ databases">
        <title>The Genome of Cuscuta australis (Dodder) Provides Insight into the Evolution of Plant Parasitism.</title>
        <authorList>
            <person name="Liu H."/>
        </authorList>
    </citation>
    <scope>NUCLEOTIDE SEQUENCE [LARGE SCALE GENOMIC DNA]</scope>
    <source>
        <strain evidence="5">cv. Yunnan</strain>
        <tissue evidence="4">Vines</tissue>
    </source>
</reference>
<feature type="repeat" description="PPR" evidence="3">
    <location>
        <begin position="284"/>
        <end position="318"/>
    </location>
</feature>
<keyword evidence="5" id="KW-1185">Reference proteome</keyword>
<evidence type="ECO:0000256" key="1">
    <source>
        <dbReference type="ARBA" id="ARBA00007626"/>
    </source>
</evidence>
<dbReference type="Gene3D" id="1.25.40.10">
    <property type="entry name" value="Tetratricopeptide repeat domain"/>
    <property type="match status" value="3"/>
</dbReference>
<dbReference type="Proteomes" id="UP000249390">
    <property type="component" value="Unassembled WGS sequence"/>
</dbReference>
<dbReference type="InterPro" id="IPR002885">
    <property type="entry name" value="PPR_rpt"/>
</dbReference>
<dbReference type="Pfam" id="PF13812">
    <property type="entry name" value="PPR_3"/>
    <property type="match status" value="1"/>
</dbReference>
<feature type="repeat" description="PPR" evidence="3">
    <location>
        <begin position="180"/>
        <end position="214"/>
    </location>
</feature>
<protein>
    <recommendedName>
        <fullName evidence="6">Pentacotripeptide-repeat region of PRORP domain-containing protein</fullName>
    </recommendedName>
</protein>
<dbReference type="NCBIfam" id="TIGR00756">
    <property type="entry name" value="PPR"/>
    <property type="match status" value="7"/>
</dbReference>
<dbReference type="Pfam" id="PF13041">
    <property type="entry name" value="PPR_2"/>
    <property type="match status" value="3"/>
</dbReference>
<comment type="similarity">
    <text evidence="1">Belongs to the PPR family. P subfamily.</text>
</comment>
<evidence type="ECO:0008006" key="6">
    <source>
        <dbReference type="Google" id="ProtNLM"/>
    </source>
</evidence>
<dbReference type="Pfam" id="PF01535">
    <property type="entry name" value="PPR"/>
    <property type="match status" value="2"/>
</dbReference>
<dbReference type="EMBL" id="NQVE01000143">
    <property type="protein sequence ID" value="RAL44453.1"/>
    <property type="molecule type" value="Genomic_DNA"/>
</dbReference>
<evidence type="ECO:0000313" key="4">
    <source>
        <dbReference type="EMBL" id="RAL44453.1"/>
    </source>
</evidence>
<name>A0A328DK59_9ASTE</name>
<dbReference type="SUPFAM" id="SSF48452">
    <property type="entry name" value="TPR-like"/>
    <property type="match status" value="1"/>
</dbReference>
<sequence>MAFIKLRLRLYRSLSPLSRFRLYSSSSAPAIVSEAQLGHDTDDDAEVPQNTDLSPEETLIADEFHALIKDHYRRNPNPNAAPADPNLTLPDLAADFSKLSPTYSVSPSIARSVIQKCGGVRHGTPFLQSLAFFNWATSLDGFPSSPDPYIGMIDLAGKLRQFDLAWHLIELMKARSIEITSLPFSLLARRYVRAGFPAEAVHTFHRMQDFGCTPDKVAFSIVISILSKKRRASEAQSFFDSLKHKFQPDVVIYTSLVQGWCRAGNIEKAQEVFNDMKLAGIKPNVYTYNIVIDALCRCGQITRAHDVFADMIDAGINPNVVTFNNLMRVHVKAGRTEKVLQVYNQMKKLGCSGDTITYNFIIQSHCKDENLDEATKVLNLMVNKGVAPNASTFNPILGCIANAKQKDVNAAHRMHARMNELKCEPSTLTYNILMKMFVDLKSIDMVLKLKKEMEENRVEPNVTTYKVLISMYCEMGHWNYAYQFMKEMVEEKGLKPNLSIYKRVLETLRNAGQLKKHEELVEKMAARGYVVRPL</sequence>
<dbReference type="AlphaFoldDB" id="A0A328DK59"/>
<organism evidence="4 5">
    <name type="scientific">Cuscuta australis</name>
    <dbReference type="NCBI Taxonomy" id="267555"/>
    <lineage>
        <taxon>Eukaryota</taxon>
        <taxon>Viridiplantae</taxon>
        <taxon>Streptophyta</taxon>
        <taxon>Embryophyta</taxon>
        <taxon>Tracheophyta</taxon>
        <taxon>Spermatophyta</taxon>
        <taxon>Magnoliopsida</taxon>
        <taxon>eudicotyledons</taxon>
        <taxon>Gunneridae</taxon>
        <taxon>Pentapetalae</taxon>
        <taxon>asterids</taxon>
        <taxon>lamiids</taxon>
        <taxon>Solanales</taxon>
        <taxon>Convolvulaceae</taxon>
        <taxon>Cuscuteae</taxon>
        <taxon>Cuscuta</taxon>
        <taxon>Cuscuta subgen. Grammica</taxon>
        <taxon>Cuscuta sect. Cleistogrammica</taxon>
    </lineage>
</organism>
<feature type="repeat" description="PPR" evidence="3">
    <location>
        <begin position="319"/>
        <end position="353"/>
    </location>
</feature>
<dbReference type="PROSITE" id="PS51375">
    <property type="entry name" value="PPR"/>
    <property type="match status" value="7"/>
</dbReference>
<keyword evidence="2" id="KW-0677">Repeat</keyword>
<accession>A0A328DK59</accession>
<feature type="repeat" description="PPR" evidence="3">
    <location>
        <begin position="249"/>
        <end position="283"/>
    </location>
</feature>
<comment type="caution">
    <text evidence="4">The sequence shown here is derived from an EMBL/GenBank/DDBJ whole genome shotgun (WGS) entry which is preliminary data.</text>
</comment>
<dbReference type="InterPro" id="IPR011990">
    <property type="entry name" value="TPR-like_helical_dom_sf"/>
</dbReference>
<dbReference type="PANTHER" id="PTHR47447:SF17">
    <property type="entry name" value="OS12G0638900 PROTEIN"/>
    <property type="match status" value="1"/>
</dbReference>
<feature type="repeat" description="PPR" evidence="3">
    <location>
        <begin position="426"/>
        <end position="460"/>
    </location>
</feature>
<proteinExistence type="inferred from homology"/>
<dbReference type="PANTHER" id="PTHR47447">
    <property type="entry name" value="OS03G0856100 PROTEIN"/>
    <property type="match status" value="1"/>
</dbReference>
<evidence type="ECO:0000313" key="5">
    <source>
        <dbReference type="Proteomes" id="UP000249390"/>
    </source>
</evidence>
<gene>
    <name evidence="4" type="ORF">DM860_011730</name>
</gene>
<evidence type="ECO:0000256" key="3">
    <source>
        <dbReference type="PROSITE-ProRule" id="PRU00708"/>
    </source>
</evidence>
<evidence type="ECO:0000256" key="2">
    <source>
        <dbReference type="ARBA" id="ARBA00022737"/>
    </source>
</evidence>
<feature type="repeat" description="PPR" evidence="3">
    <location>
        <begin position="354"/>
        <end position="388"/>
    </location>
</feature>